<accession>A0A498I2M2</accession>
<dbReference type="STRING" id="3750.A0A498I2M2"/>
<evidence type="ECO:0008006" key="4">
    <source>
        <dbReference type="Google" id="ProtNLM"/>
    </source>
</evidence>
<dbReference type="EMBL" id="RDQH01000340">
    <property type="protein sequence ID" value="RXH78058.1"/>
    <property type="molecule type" value="Genomic_DNA"/>
</dbReference>
<comment type="caution">
    <text evidence="2">The sequence shown here is derived from an EMBL/GenBank/DDBJ whole genome shotgun (WGS) entry which is preliminary data.</text>
</comment>
<feature type="transmembrane region" description="Helical" evidence="1">
    <location>
        <begin position="140"/>
        <end position="163"/>
    </location>
</feature>
<dbReference type="Proteomes" id="UP000290289">
    <property type="component" value="Chromosome 14"/>
</dbReference>
<protein>
    <recommendedName>
        <fullName evidence="4">Aminotransferase-like plant mobile domain-containing protein</fullName>
    </recommendedName>
</protein>
<keyword evidence="3" id="KW-1185">Reference proteome</keyword>
<proteinExistence type="predicted"/>
<evidence type="ECO:0000313" key="2">
    <source>
        <dbReference type="EMBL" id="RXH78058.1"/>
    </source>
</evidence>
<dbReference type="AlphaFoldDB" id="A0A498I2M2"/>
<keyword evidence="1" id="KW-0812">Transmembrane</keyword>
<name>A0A498I2M2_MALDO</name>
<gene>
    <name evidence="2" type="ORF">DVH24_040029</name>
</gene>
<organism evidence="2 3">
    <name type="scientific">Malus domestica</name>
    <name type="common">Apple</name>
    <name type="synonym">Pyrus malus</name>
    <dbReference type="NCBI Taxonomy" id="3750"/>
    <lineage>
        <taxon>Eukaryota</taxon>
        <taxon>Viridiplantae</taxon>
        <taxon>Streptophyta</taxon>
        <taxon>Embryophyta</taxon>
        <taxon>Tracheophyta</taxon>
        <taxon>Spermatophyta</taxon>
        <taxon>Magnoliopsida</taxon>
        <taxon>eudicotyledons</taxon>
        <taxon>Gunneridae</taxon>
        <taxon>Pentapetalae</taxon>
        <taxon>rosids</taxon>
        <taxon>fabids</taxon>
        <taxon>Rosales</taxon>
        <taxon>Rosaceae</taxon>
        <taxon>Amygdaloideae</taxon>
        <taxon>Maleae</taxon>
        <taxon>Malus</taxon>
    </lineage>
</organism>
<evidence type="ECO:0000313" key="3">
    <source>
        <dbReference type="Proteomes" id="UP000290289"/>
    </source>
</evidence>
<sequence length="229" mass="26223">MGIFAEDYQQFQNHIKPIHLELMERTPFWGLFKTYREGVVTYDAWKNDYDVIDILETYNKDLKCFGIGGKRLTITAAGIAAIFGLPKEGKTIEHGTRLSGPRMKFMKRNFGNLERLTKTAVKSRMIEACKGSSKYNPKDFVRLVCIYFCMALLFCNTNIIISWKLVSYCEDVNKMKEYVWSNATVDFLDKSLTKKSNHLTGYVAALPSYEESSEDVNAIPETSNQVTTQ</sequence>
<evidence type="ECO:0000256" key="1">
    <source>
        <dbReference type="SAM" id="Phobius"/>
    </source>
</evidence>
<keyword evidence="1" id="KW-0472">Membrane</keyword>
<keyword evidence="1" id="KW-1133">Transmembrane helix</keyword>
<reference evidence="2 3" key="1">
    <citation type="submission" date="2018-10" db="EMBL/GenBank/DDBJ databases">
        <title>A high-quality apple genome assembly.</title>
        <authorList>
            <person name="Hu J."/>
        </authorList>
    </citation>
    <scope>NUCLEOTIDE SEQUENCE [LARGE SCALE GENOMIC DNA]</scope>
    <source>
        <strain evidence="3">cv. HFTH1</strain>
        <tissue evidence="2">Young leaf</tissue>
    </source>
</reference>